<dbReference type="EMBL" id="LAZR01056753">
    <property type="protein sequence ID" value="KKK73520.1"/>
    <property type="molecule type" value="Genomic_DNA"/>
</dbReference>
<keyword evidence="4" id="KW-0472">Membrane</keyword>
<gene>
    <name evidence="7" type="ORF">LCGC14_2893010</name>
</gene>
<dbReference type="Gene3D" id="2.60.40.60">
    <property type="entry name" value="Cadherins"/>
    <property type="match status" value="1"/>
</dbReference>
<dbReference type="GO" id="GO:0016477">
    <property type="term" value="P:cell migration"/>
    <property type="evidence" value="ECO:0007669"/>
    <property type="project" value="TreeGrafter"/>
</dbReference>
<dbReference type="PROSITE" id="PS50268">
    <property type="entry name" value="CADHERIN_2"/>
    <property type="match status" value="1"/>
</dbReference>
<evidence type="ECO:0000313" key="7">
    <source>
        <dbReference type="EMBL" id="KKK73520.1"/>
    </source>
</evidence>
<evidence type="ECO:0000256" key="2">
    <source>
        <dbReference type="ARBA" id="ARBA00022737"/>
    </source>
</evidence>
<dbReference type="InterPro" id="IPR015919">
    <property type="entry name" value="Cadherin-like_sf"/>
</dbReference>
<dbReference type="GO" id="GO:0007156">
    <property type="term" value="P:homophilic cell adhesion via plasma membrane adhesion molecules"/>
    <property type="evidence" value="ECO:0007669"/>
    <property type="project" value="InterPro"/>
</dbReference>
<dbReference type="AlphaFoldDB" id="A0A0F8YIF9"/>
<dbReference type="GO" id="GO:0005509">
    <property type="term" value="F:calcium ion binding"/>
    <property type="evidence" value="ECO:0007669"/>
    <property type="project" value="InterPro"/>
</dbReference>
<keyword evidence="2" id="KW-0677">Repeat</keyword>
<dbReference type="SUPFAM" id="SSF49313">
    <property type="entry name" value="Cadherin-like"/>
    <property type="match status" value="1"/>
</dbReference>
<dbReference type="SMART" id="SM00112">
    <property type="entry name" value="CA"/>
    <property type="match status" value="1"/>
</dbReference>
<evidence type="ECO:0000259" key="6">
    <source>
        <dbReference type="PROSITE" id="PS50268"/>
    </source>
</evidence>
<dbReference type="InterPro" id="IPR002126">
    <property type="entry name" value="Cadherin-like_dom"/>
</dbReference>
<comment type="caution">
    <text evidence="7">The sequence shown here is derived from an EMBL/GenBank/DDBJ whole genome shotgun (WGS) entry which is preliminary data.</text>
</comment>
<feature type="non-terminal residue" evidence="7">
    <location>
        <position position="1"/>
    </location>
</feature>
<dbReference type="Pfam" id="PF00028">
    <property type="entry name" value="Cadherin"/>
    <property type="match status" value="1"/>
</dbReference>
<evidence type="ECO:0000256" key="5">
    <source>
        <dbReference type="SAM" id="MobiDB-lite"/>
    </source>
</evidence>
<feature type="non-terminal residue" evidence="7">
    <location>
        <position position="388"/>
    </location>
</feature>
<comment type="subcellular location">
    <subcellularLocation>
        <location evidence="1">Membrane</location>
    </subcellularLocation>
</comment>
<dbReference type="PANTHER" id="PTHR24027:SF438">
    <property type="entry name" value="CADHERIN 23"/>
    <property type="match status" value="1"/>
</dbReference>
<protein>
    <recommendedName>
        <fullName evidence="6">Cadherin domain-containing protein</fullName>
    </recommendedName>
</protein>
<proteinExistence type="predicted"/>
<sequence>GADNTYEVEVTASDGANTDVQTITVTVTDVGEGGPVIADLGGDTVAFTEDGEAIYIDNGSNASVSDGGGTDYNGGYLLIHRQANFTANDTLSIDINSDSDADNTTGIYVSGSEVRYDNVAIGDIGLDGTGSNDLRIDFGSAAANDAAVGALLQAIQFNNSGAPPDTTNRIARITLNNSADTSADNDVTITVAQNLNNPVITSDGGAATAGVNAAENQTAVTTVTATDADGSSPTFTITGGEDQAKFGIDLNSGVLTFGAAPDYEVPTDVGANNTYIVEVTAGDGANTDVQTITVTVTNVNEEPVITSDPVTIVQWGQKDGQTDILTERIDGDADTFGDVYNPAVPASPSDPGYYPAGASDSRTPRFYAAGQRPNWEIEMYDHIDGDYM</sequence>
<dbReference type="InterPro" id="IPR039808">
    <property type="entry name" value="Cadherin"/>
</dbReference>
<keyword evidence="3" id="KW-0106">Calcium</keyword>
<feature type="region of interest" description="Disordered" evidence="5">
    <location>
        <begin position="344"/>
        <end position="364"/>
    </location>
</feature>
<evidence type="ECO:0000256" key="4">
    <source>
        <dbReference type="ARBA" id="ARBA00023136"/>
    </source>
</evidence>
<dbReference type="GO" id="GO:0016342">
    <property type="term" value="C:catenin complex"/>
    <property type="evidence" value="ECO:0007669"/>
    <property type="project" value="TreeGrafter"/>
</dbReference>
<organism evidence="7">
    <name type="scientific">marine sediment metagenome</name>
    <dbReference type="NCBI Taxonomy" id="412755"/>
    <lineage>
        <taxon>unclassified sequences</taxon>
        <taxon>metagenomes</taxon>
        <taxon>ecological metagenomes</taxon>
    </lineage>
</organism>
<dbReference type="CDD" id="cd11304">
    <property type="entry name" value="Cadherin_repeat"/>
    <property type="match status" value="1"/>
</dbReference>
<reference evidence="7" key="1">
    <citation type="journal article" date="2015" name="Nature">
        <title>Complex archaea that bridge the gap between prokaryotes and eukaryotes.</title>
        <authorList>
            <person name="Spang A."/>
            <person name="Saw J.H."/>
            <person name="Jorgensen S.L."/>
            <person name="Zaremba-Niedzwiedzka K."/>
            <person name="Martijn J."/>
            <person name="Lind A.E."/>
            <person name="van Eijk R."/>
            <person name="Schleper C."/>
            <person name="Guy L."/>
            <person name="Ettema T.J."/>
        </authorList>
    </citation>
    <scope>NUCLEOTIDE SEQUENCE</scope>
</reference>
<name>A0A0F8YIF9_9ZZZZ</name>
<evidence type="ECO:0000256" key="3">
    <source>
        <dbReference type="ARBA" id="ARBA00022837"/>
    </source>
</evidence>
<evidence type="ECO:0000256" key="1">
    <source>
        <dbReference type="ARBA" id="ARBA00004370"/>
    </source>
</evidence>
<accession>A0A0F8YIF9</accession>
<dbReference type="GO" id="GO:0008013">
    <property type="term" value="F:beta-catenin binding"/>
    <property type="evidence" value="ECO:0007669"/>
    <property type="project" value="TreeGrafter"/>
</dbReference>
<feature type="domain" description="Cadherin" evidence="6">
    <location>
        <begin position="218"/>
        <end position="311"/>
    </location>
</feature>
<dbReference type="GO" id="GO:0045296">
    <property type="term" value="F:cadherin binding"/>
    <property type="evidence" value="ECO:0007669"/>
    <property type="project" value="TreeGrafter"/>
</dbReference>
<dbReference type="PANTHER" id="PTHR24027">
    <property type="entry name" value="CADHERIN-23"/>
    <property type="match status" value="1"/>
</dbReference>